<dbReference type="Pfam" id="PF00528">
    <property type="entry name" value="BPD_transp_1"/>
    <property type="match status" value="1"/>
</dbReference>
<keyword evidence="3" id="KW-1003">Cell membrane</keyword>
<proteinExistence type="inferred from homology"/>
<evidence type="ECO:0000256" key="6">
    <source>
        <dbReference type="ARBA" id="ARBA00023136"/>
    </source>
</evidence>
<dbReference type="PROSITE" id="PS50928">
    <property type="entry name" value="ABC_TM1"/>
    <property type="match status" value="1"/>
</dbReference>
<evidence type="ECO:0000256" key="5">
    <source>
        <dbReference type="ARBA" id="ARBA00022989"/>
    </source>
</evidence>
<evidence type="ECO:0000256" key="4">
    <source>
        <dbReference type="ARBA" id="ARBA00022692"/>
    </source>
</evidence>
<dbReference type="InterPro" id="IPR051393">
    <property type="entry name" value="ABC_transporter_permease"/>
</dbReference>
<dbReference type="GO" id="GO:0055085">
    <property type="term" value="P:transmembrane transport"/>
    <property type="evidence" value="ECO:0007669"/>
    <property type="project" value="InterPro"/>
</dbReference>
<dbReference type="InterPro" id="IPR035906">
    <property type="entry name" value="MetI-like_sf"/>
</dbReference>
<keyword evidence="5 7" id="KW-1133">Transmembrane helix</keyword>
<comment type="caution">
    <text evidence="9">The sequence shown here is derived from an EMBL/GenBank/DDBJ whole genome shotgun (WGS) entry which is preliminary data.</text>
</comment>
<evidence type="ECO:0000256" key="1">
    <source>
        <dbReference type="ARBA" id="ARBA00004651"/>
    </source>
</evidence>
<dbReference type="EMBL" id="BQKV01000053">
    <property type="protein sequence ID" value="GJN64976.1"/>
    <property type="molecule type" value="Genomic_DNA"/>
</dbReference>
<evidence type="ECO:0000256" key="3">
    <source>
        <dbReference type="ARBA" id="ARBA00022475"/>
    </source>
</evidence>
<evidence type="ECO:0000259" key="8">
    <source>
        <dbReference type="PROSITE" id="PS50928"/>
    </source>
</evidence>
<feature type="transmembrane region" description="Helical" evidence="7">
    <location>
        <begin position="181"/>
        <end position="201"/>
    </location>
</feature>
<organism evidence="9 10">
    <name type="scientific">Faecalibacterium gallinarum</name>
    <dbReference type="NCBI Taxonomy" id="2903556"/>
    <lineage>
        <taxon>Bacteria</taxon>
        <taxon>Bacillati</taxon>
        <taxon>Bacillota</taxon>
        <taxon>Clostridia</taxon>
        <taxon>Eubacteriales</taxon>
        <taxon>Oscillospiraceae</taxon>
        <taxon>Faecalibacterium</taxon>
    </lineage>
</organism>
<dbReference type="InterPro" id="IPR000515">
    <property type="entry name" value="MetI-like"/>
</dbReference>
<dbReference type="PANTHER" id="PTHR30193:SF37">
    <property type="entry name" value="INNER MEMBRANE ABC TRANSPORTER PERMEASE PROTEIN YCJO"/>
    <property type="match status" value="1"/>
</dbReference>
<feature type="domain" description="ABC transmembrane type-1" evidence="8">
    <location>
        <begin position="39"/>
        <end position="257"/>
    </location>
</feature>
<evidence type="ECO:0000313" key="9">
    <source>
        <dbReference type="EMBL" id="GJN64976.1"/>
    </source>
</evidence>
<gene>
    <name evidence="9" type="ORF">JCM17207_16010</name>
</gene>
<name>A0AA37IZ24_9FIRM</name>
<dbReference type="Proteomes" id="UP001055185">
    <property type="component" value="Unassembled WGS sequence"/>
</dbReference>
<feature type="transmembrane region" description="Helical" evidence="7">
    <location>
        <begin position="43"/>
        <end position="64"/>
    </location>
</feature>
<sequence length="267" mass="29565">MYVVYLSFHKVNLFTNSFTFVGLDNYLRLFTDETARKALTNTLSFSVVVVPCQTVIALIIASVLNSKIRGKYFFRAVYFLPTLTSSSALTIIFMFMFSVTGPINMMLIRAGILPVGGGINFLENPDFALKVIMVMNIWSTVPQYTTMYLASLQDLPVSLYEAAEIDGANTLQKFTNITIPYLKPITTYVLLTGIIGTLQMFDQAYIFSNGSGGPANSTLTVSLMVYRYAFGTNNAMGYAACIAIILALVIMAVSMIAEKLNSSERWY</sequence>
<feature type="transmembrane region" description="Helical" evidence="7">
    <location>
        <begin position="235"/>
        <end position="257"/>
    </location>
</feature>
<reference evidence="9" key="1">
    <citation type="journal article" date="2022" name="Int. J. Syst. Evol. Microbiol.">
        <title>Genome-based, phenotypic and chemotaxonomic classification of Faecalibacterium strains: proposal of three novel species Faecalibacterium duncaniae sp. nov., Faecalibacterium hattorii sp. nov. and Faecalibacterium gallinarum sp. nov. .</title>
        <authorList>
            <person name="Sakamoto M."/>
            <person name="Sakurai N."/>
            <person name="Tanno H."/>
            <person name="Iino T."/>
            <person name="Ohkuma M."/>
            <person name="Endo A."/>
        </authorList>
    </citation>
    <scope>NUCLEOTIDE SEQUENCE</scope>
    <source>
        <strain evidence="9">JCM 17207</strain>
    </source>
</reference>
<keyword evidence="2 7" id="KW-0813">Transport</keyword>
<dbReference type="AlphaFoldDB" id="A0AA37IZ24"/>
<protein>
    <submittedName>
        <fullName evidence="9">ABC transporter permease</fullName>
    </submittedName>
</protein>
<dbReference type="PANTHER" id="PTHR30193">
    <property type="entry name" value="ABC TRANSPORTER PERMEASE PROTEIN"/>
    <property type="match status" value="1"/>
</dbReference>
<accession>A0AA37IZ24</accession>
<dbReference type="GO" id="GO:0005886">
    <property type="term" value="C:plasma membrane"/>
    <property type="evidence" value="ECO:0007669"/>
    <property type="project" value="UniProtKB-SubCell"/>
</dbReference>
<keyword evidence="4 7" id="KW-0812">Transmembrane</keyword>
<evidence type="ECO:0000313" key="10">
    <source>
        <dbReference type="Proteomes" id="UP001055185"/>
    </source>
</evidence>
<keyword evidence="10" id="KW-1185">Reference proteome</keyword>
<comment type="subcellular location">
    <subcellularLocation>
        <location evidence="1 7">Cell membrane</location>
        <topology evidence="1 7">Multi-pass membrane protein</topology>
    </subcellularLocation>
</comment>
<comment type="similarity">
    <text evidence="7">Belongs to the binding-protein-dependent transport system permease family.</text>
</comment>
<dbReference type="SUPFAM" id="SSF161098">
    <property type="entry name" value="MetI-like"/>
    <property type="match status" value="1"/>
</dbReference>
<feature type="transmembrane region" description="Helical" evidence="7">
    <location>
        <begin position="76"/>
        <end position="97"/>
    </location>
</feature>
<evidence type="ECO:0000256" key="2">
    <source>
        <dbReference type="ARBA" id="ARBA00022448"/>
    </source>
</evidence>
<keyword evidence="6 7" id="KW-0472">Membrane</keyword>
<evidence type="ECO:0000256" key="7">
    <source>
        <dbReference type="RuleBase" id="RU363032"/>
    </source>
</evidence>
<dbReference type="Gene3D" id="1.10.3720.10">
    <property type="entry name" value="MetI-like"/>
    <property type="match status" value="1"/>
</dbReference>
<dbReference type="CDD" id="cd06261">
    <property type="entry name" value="TM_PBP2"/>
    <property type="match status" value="1"/>
</dbReference>